<feature type="domain" description="BFD-like [2Fe-2S]-binding" evidence="13">
    <location>
        <begin position="443"/>
        <end position="489"/>
    </location>
</feature>
<comment type="pathway">
    <text evidence="4">Nitrogen metabolism; nitrate reduction (assimilation).</text>
</comment>
<evidence type="ECO:0000259" key="14">
    <source>
        <dbReference type="Pfam" id="PF07992"/>
    </source>
</evidence>
<evidence type="ECO:0000256" key="11">
    <source>
        <dbReference type="ARBA" id="ARBA00023004"/>
    </source>
</evidence>
<sequence length="501" mass="51761">MTREASEPGGIVVVGNGMAGARLVSEIRARDPHVPLTVFGAEAWQPYNRVLLSNVLAGATGPDQIGLVDPAWYGANRVDARLGVEVVRIDREARVVHGSDGSAVPYRTLVLATGSSSFVPPIPGTRDGLPAGAVAFRTLDDCSAIIDAADGARRAVVVGGGLLGIEAARGLVGRGLEVTVVHLAGHLMERQLDPGAGKVLARTLGRLGIRARVDVSVSALRVVLDAGAPRVTGVELAGCGGAEGADGAEFLGADLVVLACGVRPEVGLACAAGLEVDRGIVVDEELRSVSDPAVRAIGECSQYGDTVYGLVAPAWEQATVLADLLTGADARARFTGARQITRLKAASVDLVSMGETHHGDDDPDVEVIRFADASRGTYKKVTIREDRVIGAILLGETSTAGTLTQLYDRAAPLPADRLSLFFPGLGGAQPADSPVRMPDAATVCHCNNVTKGQIRACWEKGARTADEVAARTRATTGCGGCRDAVEGIVGWLGEQESVPAG</sequence>
<dbReference type="PANTHER" id="PTHR43809:SF1">
    <property type="entry name" value="NITRITE REDUCTASE (NADH) LARGE SUBUNIT"/>
    <property type="match status" value="1"/>
</dbReference>
<evidence type="ECO:0000256" key="9">
    <source>
        <dbReference type="ARBA" id="ARBA00022827"/>
    </source>
</evidence>
<organism evidence="16 17">
    <name type="scientific">Actinomadura vinacea</name>
    <dbReference type="NCBI Taxonomy" id="115336"/>
    <lineage>
        <taxon>Bacteria</taxon>
        <taxon>Bacillati</taxon>
        <taxon>Actinomycetota</taxon>
        <taxon>Actinomycetes</taxon>
        <taxon>Streptosporangiales</taxon>
        <taxon>Thermomonosporaceae</taxon>
        <taxon>Actinomadura</taxon>
    </lineage>
</organism>
<gene>
    <name evidence="16" type="ORF">GCM10010191_63740</name>
</gene>
<reference evidence="16 17" key="1">
    <citation type="journal article" date="2019" name="Int. J. Syst. Evol. Microbiol.">
        <title>The Global Catalogue of Microorganisms (GCM) 10K type strain sequencing project: providing services to taxonomists for standard genome sequencing and annotation.</title>
        <authorList>
            <consortium name="The Broad Institute Genomics Platform"/>
            <consortium name="The Broad Institute Genome Sequencing Center for Infectious Disease"/>
            <person name="Wu L."/>
            <person name="Ma J."/>
        </authorList>
    </citation>
    <scope>NUCLEOTIDE SEQUENCE [LARGE SCALE GENOMIC DNA]</scope>
    <source>
        <strain evidence="16 17">JCM 3325</strain>
    </source>
</reference>
<comment type="cofactor">
    <cofactor evidence="2">
        <name>[4Fe-4S] cluster</name>
        <dbReference type="ChEBI" id="CHEBI:49883"/>
    </cofactor>
</comment>
<evidence type="ECO:0000256" key="1">
    <source>
        <dbReference type="ARBA" id="ARBA00001929"/>
    </source>
</evidence>
<dbReference type="Gene3D" id="3.50.50.60">
    <property type="entry name" value="FAD/NAD(P)-binding domain"/>
    <property type="match status" value="2"/>
</dbReference>
<evidence type="ECO:0000256" key="10">
    <source>
        <dbReference type="ARBA" id="ARBA00023002"/>
    </source>
</evidence>
<dbReference type="PRINTS" id="PR00411">
    <property type="entry name" value="PNDRDTASEI"/>
</dbReference>
<dbReference type="PRINTS" id="PR00368">
    <property type="entry name" value="FADPNR"/>
</dbReference>
<dbReference type="InterPro" id="IPR052034">
    <property type="entry name" value="NasD-like"/>
</dbReference>
<evidence type="ECO:0000256" key="12">
    <source>
        <dbReference type="ARBA" id="ARBA00023014"/>
    </source>
</evidence>
<dbReference type="Gene3D" id="3.30.390.30">
    <property type="match status" value="1"/>
</dbReference>
<comment type="caution">
    <text evidence="16">The sequence shown here is derived from an EMBL/GenBank/DDBJ whole genome shotgun (WGS) entry which is preliminary data.</text>
</comment>
<evidence type="ECO:0000313" key="17">
    <source>
        <dbReference type="Proteomes" id="UP001501231"/>
    </source>
</evidence>
<dbReference type="InterPro" id="IPR016156">
    <property type="entry name" value="FAD/NAD-linked_Rdtase_dimer_sf"/>
</dbReference>
<feature type="domain" description="NADH-rubredoxin oxidoreductase C-terminal" evidence="15">
    <location>
        <begin position="341"/>
        <end position="405"/>
    </location>
</feature>
<dbReference type="InterPro" id="IPR023753">
    <property type="entry name" value="FAD/NAD-binding_dom"/>
</dbReference>
<comment type="cofactor">
    <cofactor evidence="1">
        <name>siroheme</name>
        <dbReference type="ChEBI" id="CHEBI:60052"/>
    </cofactor>
</comment>
<keyword evidence="7" id="KW-0285">Flavoprotein</keyword>
<comment type="similarity">
    <text evidence="5">Belongs to the nitrite and sulfite reductase 4Fe-4S domain family.</text>
</comment>
<dbReference type="EMBL" id="BAAARW010000024">
    <property type="protein sequence ID" value="GAA2439633.1"/>
    <property type="molecule type" value="Genomic_DNA"/>
</dbReference>
<protein>
    <submittedName>
        <fullName evidence="16">FAD-dependent oxidoreductase</fullName>
    </submittedName>
</protein>
<evidence type="ECO:0000256" key="5">
    <source>
        <dbReference type="ARBA" id="ARBA00010429"/>
    </source>
</evidence>
<keyword evidence="10" id="KW-0560">Oxidoreductase</keyword>
<evidence type="ECO:0000313" key="16">
    <source>
        <dbReference type="EMBL" id="GAA2439633.1"/>
    </source>
</evidence>
<accession>A0ABN3JWI2</accession>
<proteinExistence type="inferred from homology"/>
<dbReference type="InterPro" id="IPR007419">
    <property type="entry name" value="BFD-like_2Fe2S-bd_dom"/>
</dbReference>
<evidence type="ECO:0000256" key="8">
    <source>
        <dbReference type="ARBA" id="ARBA00022723"/>
    </source>
</evidence>
<keyword evidence="6" id="KW-0349">Heme</keyword>
<evidence type="ECO:0000256" key="6">
    <source>
        <dbReference type="ARBA" id="ARBA00022617"/>
    </source>
</evidence>
<dbReference type="Proteomes" id="UP001501231">
    <property type="component" value="Unassembled WGS sequence"/>
</dbReference>
<comment type="cofactor">
    <cofactor evidence="3">
        <name>FAD</name>
        <dbReference type="ChEBI" id="CHEBI:57692"/>
    </cofactor>
</comment>
<evidence type="ECO:0000256" key="3">
    <source>
        <dbReference type="ARBA" id="ARBA00001974"/>
    </source>
</evidence>
<keyword evidence="9" id="KW-0274">FAD</keyword>
<keyword evidence="17" id="KW-1185">Reference proteome</keyword>
<keyword evidence="8" id="KW-0479">Metal-binding</keyword>
<dbReference type="Pfam" id="PF04324">
    <property type="entry name" value="Fer2_BFD"/>
    <property type="match status" value="1"/>
</dbReference>
<dbReference type="InterPro" id="IPR041854">
    <property type="entry name" value="BFD-like_2Fe2S-bd_dom_sf"/>
</dbReference>
<dbReference type="InterPro" id="IPR036188">
    <property type="entry name" value="FAD/NAD-bd_sf"/>
</dbReference>
<dbReference type="PANTHER" id="PTHR43809">
    <property type="entry name" value="NITRITE REDUCTASE (NADH) LARGE SUBUNIT"/>
    <property type="match status" value="1"/>
</dbReference>
<keyword evidence="11" id="KW-0408">Iron</keyword>
<feature type="domain" description="FAD/NAD(P)-binding" evidence="14">
    <location>
        <begin position="11"/>
        <end position="318"/>
    </location>
</feature>
<evidence type="ECO:0000256" key="4">
    <source>
        <dbReference type="ARBA" id="ARBA00005096"/>
    </source>
</evidence>
<dbReference type="RefSeq" id="WP_344593982.1">
    <property type="nucleotide sequence ID" value="NZ_BAAARW010000024.1"/>
</dbReference>
<evidence type="ECO:0000259" key="15">
    <source>
        <dbReference type="Pfam" id="PF18267"/>
    </source>
</evidence>
<dbReference type="SUPFAM" id="SSF51905">
    <property type="entry name" value="FAD/NAD(P)-binding domain"/>
    <property type="match status" value="2"/>
</dbReference>
<evidence type="ECO:0000256" key="2">
    <source>
        <dbReference type="ARBA" id="ARBA00001966"/>
    </source>
</evidence>
<dbReference type="Gene3D" id="1.10.10.1100">
    <property type="entry name" value="BFD-like [2Fe-2S]-binding domain"/>
    <property type="match status" value="1"/>
</dbReference>
<evidence type="ECO:0000256" key="7">
    <source>
        <dbReference type="ARBA" id="ARBA00022630"/>
    </source>
</evidence>
<dbReference type="Pfam" id="PF18267">
    <property type="entry name" value="Rubredoxin_C"/>
    <property type="match status" value="1"/>
</dbReference>
<keyword evidence="12" id="KW-0411">Iron-sulfur</keyword>
<name>A0ABN3JWI2_9ACTN</name>
<evidence type="ECO:0000259" key="13">
    <source>
        <dbReference type="Pfam" id="PF04324"/>
    </source>
</evidence>
<dbReference type="InterPro" id="IPR041575">
    <property type="entry name" value="Rubredoxin_C"/>
</dbReference>
<dbReference type="Pfam" id="PF07992">
    <property type="entry name" value="Pyr_redox_2"/>
    <property type="match status" value="1"/>
</dbReference>